<gene>
    <name evidence="2" type="ORF">KDU71_04590</name>
</gene>
<evidence type="ECO:0000313" key="2">
    <source>
        <dbReference type="EMBL" id="MBR8534828.1"/>
    </source>
</evidence>
<sequence>MQIVRSLLILILATLILPQIHAQISSNAFYSEPTQYGGGVEEDPIFFYQDINVATLTAPPGINYQWYQYSTNSGSFEIMPGSTGSMLNSIGENGYRVEVEDASGNRTNHYCWNFVPDAQIDSVGIPFASCDNLRLTTFTQNKTLTYFKHKSDNNSLTVDYGYEWSSAPSGPVSGSSDYTAFIDAPTEDTEYSVVVGGKFAPDIAPAEASKSYSAIAVEAKYTFETEGTADNEATEGSAPMVVRFTDESLGKVTDWEWTFGDAGKDFVANPIFTFQKFAENGYPVVLIVRNLDAGCESETEPEVFTVSEMVVKVPNAFTPFSTPGDNDEFRVLFRSVNKFTMVIYNRWGRKVFHTSNPEVGWNGRIGNRKAEPGVYFYKIEAEGFNPKEKAELEGLVHLIVN</sequence>
<dbReference type="CDD" id="cd00146">
    <property type="entry name" value="PKD"/>
    <property type="match status" value="1"/>
</dbReference>
<name>A0A941F0V9_9BACT</name>
<proteinExistence type="predicted"/>
<organism evidence="2 3">
    <name type="scientific">Carboxylicivirga sediminis</name>
    <dbReference type="NCBI Taxonomy" id="2006564"/>
    <lineage>
        <taxon>Bacteria</taxon>
        <taxon>Pseudomonadati</taxon>
        <taxon>Bacteroidota</taxon>
        <taxon>Bacteroidia</taxon>
        <taxon>Marinilabiliales</taxon>
        <taxon>Marinilabiliaceae</taxon>
        <taxon>Carboxylicivirga</taxon>
    </lineage>
</organism>
<dbReference type="Gene3D" id="2.60.40.10">
    <property type="entry name" value="Immunoglobulins"/>
    <property type="match status" value="1"/>
</dbReference>
<feature type="signal peptide" evidence="1">
    <location>
        <begin position="1"/>
        <end position="22"/>
    </location>
</feature>
<dbReference type="Proteomes" id="UP000679220">
    <property type="component" value="Unassembled WGS sequence"/>
</dbReference>
<dbReference type="SUPFAM" id="SSF49299">
    <property type="entry name" value="PKD domain"/>
    <property type="match status" value="1"/>
</dbReference>
<evidence type="ECO:0000256" key="1">
    <source>
        <dbReference type="SAM" id="SignalP"/>
    </source>
</evidence>
<feature type="chain" id="PRO_5037344068" evidence="1">
    <location>
        <begin position="23"/>
        <end position="401"/>
    </location>
</feature>
<dbReference type="InterPro" id="IPR035986">
    <property type="entry name" value="PKD_dom_sf"/>
</dbReference>
<comment type="caution">
    <text evidence="2">The sequence shown here is derived from an EMBL/GenBank/DDBJ whole genome shotgun (WGS) entry which is preliminary data.</text>
</comment>
<dbReference type="AlphaFoldDB" id="A0A941F0V9"/>
<dbReference type="Pfam" id="PF13585">
    <property type="entry name" value="CHU_C"/>
    <property type="match status" value="1"/>
</dbReference>
<evidence type="ECO:0000313" key="3">
    <source>
        <dbReference type="Proteomes" id="UP000679220"/>
    </source>
</evidence>
<dbReference type="InterPro" id="IPR013783">
    <property type="entry name" value="Ig-like_fold"/>
</dbReference>
<keyword evidence="3" id="KW-1185">Reference proteome</keyword>
<reference evidence="2" key="2">
    <citation type="submission" date="2021-04" db="EMBL/GenBank/DDBJ databases">
        <authorList>
            <person name="Zhang T."/>
            <person name="Zhang Y."/>
            <person name="Lu D."/>
            <person name="Zuo D."/>
            <person name="Du Z."/>
        </authorList>
    </citation>
    <scope>NUCLEOTIDE SEQUENCE</scope>
    <source>
        <strain evidence="2">JR1</strain>
    </source>
</reference>
<keyword evidence="1" id="KW-0732">Signal</keyword>
<dbReference type="EMBL" id="JAGTAR010000004">
    <property type="protein sequence ID" value="MBR8534828.1"/>
    <property type="molecule type" value="Genomic_DNA"/>
</dbReference>
<reference evidence="2" key="1">
    <citation type="journal article" date="2018" name="Int. J. Syst. Evol. Microbiol.">
        <title>Carboxylicivirga sediminis sp. nov., isolated from coastal sediment.</title>
        <authorList>
            <person name="Wang F.Q."/>
            <person name="Ren L.H."/>
            <person name="Zou R.J."/>
            <person name="Sun Y.Z."/>
            <person name="Liu X.J."/>
            <person name="Jiang F."/>
            <person name="Liu L.J."/>
        </authorList>
    </citation>
    <scope>NUCLEOTIDE SEQUENCE</scope>
    <source>
        <strain evidence="2">JR1</strain>
    </source>
</reference>
<accession>A0A941F0V9</accession>
<dbReference type="RefSeq" id="WP_212188732.1">
    <property type="nucleotide sequence ID" value="NZ_JAGTAR010000004.1"/>
</dbReference>
<protein>
    <submittedName>
        <fullName evidence="2">Gliding motility-associated C-terminal domain-containing protein</fullName>
    </submittedName>
</protein>